<feature type="domain" description="Acyl-CoA oxidase/dehydrogenase middle" evidence="33">
    <location>
        <begin position="180"/>
        <end position="277"/>
    </location>
</feature>
<evidence type="ECO:0000256" key="7">
    <source>
        <dbReference type="ARBA" id="ARBA00014123"/>
    </source>
</evidence>
<proteinExistence type="inferred from homology"/>
<keyword evidence="11" id="KW-0276">Fatty acid metabolism</keyword>
<evidence type="ECO:0000256" key="25">
    <source>
        <dbReference type="ARBA" id="ARBA00048725"/>
    </source>
</evidence>
<sequence>MAAVRQSLWRLLSKPRCSSLPVNTVRCRSLASELKSSTNEGGASLRPEIGQADNLMAIGTRRIYSEEHDMFRQTARRFFQEEVLPNHSEWEKAGQVSKEIWERAGETGLLGVNTPEEFGGLGGDYLMTNILMEEQGYVNCSGPGFALHSDIVMPYITHYGTKEQIEKFIPRMVAGTCIGCIAMSEPGAGSDLQGIRTNAKKDGDDWILNGSKVFITNGFMSGVALVVAVTNMEAKSAAHGISLFLVEEGMPGFKKGRKLEKVGLKAQDTSELFFEDVRLPSSALLGEANKGFYYLMQELPQERLLIASMGQAACEWMFEETRNYVRERKAFGRTLAKLQTIQHKLAEMKTEICIGRAFMDQCLEIHNIKGLDSSSASMAKYWISDLQNKIATQCLQLHGGWGYMLEYPIARAFIDARVQPIYGGSNEIMKELIARPICADK</sequence>
<dbReference type="InterPro" id="IPR013786">
    <property type="entry name" value="AcylCoA_DH/ox_N"/>
</dbReference>
<dbReference type="InterPro" id="IPR037069">
    <property type="entry name" value="AcylCoA_DH/ox_N_sf"/>
</dbReference>
<evidence type="ECO:0000256" key="30">
    <source>
        <dbReference type="ARBA" id="ARBA00049224"/>
    </source>
</evidence>
<evidence type="ECO:0000256" key="8">
    <source>
        <dbReference type="ARBA" id="ARBA00022553"/>
    </source>
</evidence>
<evidence type="ECO:0000256" key="31">
    <source>
        <dbReference type="RuleBase" id="RU362125"/>
    </source>
</evidence>
<organism evidence="35 36">
    <name type="scientific">Batillaria attramentaria</name>
    <dbReference type="NCBI Taxonomy" id="370345"/>
    <lineage>
        <taxon>Eukaryota</taxon>
        <taxon>Metazoa</taxon>
        <taxon>Spiralia</taxon>
        <taxon>Lophotrochozoa</taxon>
        <taxon>Mollusca</taxon>
        <taxon>Gastropoda</taxon>
        <taxon>Caenogastropoda</taxon>
        <taxon>Sorbeoconcha</taxon>
        <taxon>Cerithioidea</taxon>
        <taxon>Batillariidae</taxon>
        <taxon>Batillaria</taxon>
    </lineage>
</organism>
<dbReference type="GO" id="GO:0005759">
    <property type="term" value="C:mitochondrial matrix"/>
    <property type="evidence" value="ECO:0007669"/>
    <property type="project" value="UniProtKB-SubCell"/>
</dbReference>
<dbReference type="InterPro" id="IPR006089">
    <property type="entry name" value="Acyl-CoA_DH_CS"/>
</dbReference>
<keyword evidence="15" id="KW-0443">Lipid metabolism</keyword>
<evidence type="ECO:0000256" key="21">
    <source>
        <dbReference type="ARBA" id="ARBA00047916"/>
    </source>
</evidence>
<evidence type="ECO:0000313" key="35">
    <source>
        <dbReference type="EMBL" id="KAK7483596.1"/>
    </source>
</evidence>
<evidence type="ECO:0000259" key="34">
    <source>
        <dbReference type="Pfam" id="PF02771"/>
    </source>
</evidence>
<dbReference type="Pfam" id="PF02770">
    <property type="entry name" value="Acyl-CoA_dh_M"/>
    <property type="match status" value="1"/>
</dbReference>
<keyword evidence="36" id="KW-1185">Reference proteome</keyword>
<evidence type="ECO:0000256" key="15">
    <source>
        <dbReference type="ARBA" id="ARBA00023098"/>
    </source>
</evidence>
<keyword evidence="14 31" id="KW-0560">Oxidoreductase</keyword>
<evidence type="ECO:0000256" key="19">
    <source>
        <dbReference type="ARBA" id="ARBA00047546"/>
    </source>
</evidence>
<keyword evidence="13" id="KW-0007">Acetylation</keyword>
<keyword evidence="12" id="KW-0809">Transit peptide</keyword>
<comment type="catalytic activity">
    <reaction evidence="29">
        <text>hexanoyl-CoA + oxidized [electron-transfer flavoprotein] + H(+) = (2E)-hexenoyl-CoA + reduced [electron-transfer flavoprotein]</text>
        <dbReference type="Rhea" id="RHEA:43464"/>
        <dbReference type="Rhea" id="RHEA-COMP:10685"/>
        <dbReference type="Rhea" id="RHEA-COMP:10686"/>
        <dbReference type="ChEBI" id="CHEBI:15378"/>
        <dbReference type="ChEBI" id="CHEBI:57692"/>
        <dbReference type="ChEBI" id="CHEBI:58307"/>
        <dbReference type="ChEBI" id="CHEBI:62077"/>
        <dbReference type="ChEBI" id="CHEBI:62620"/>
    </reaction>
    <physiologicalReaction direction="left-to-right" evidence="29">
        <dbReference type="Rhea" id="RHEA:43465"/>
    </physiologicalReaction>
</comment>
<dbReference type="FunFam" id="2.40.110.10:FF:000002">
    <property type="entry name" value="Acyl-CoA dehydrogenase fadE12"/>
    <property type="match status" value="1"/>
</dbReference>
<name>A0ABD0K909_9CAEN</name>
<dbReference type="PROSITE" id="PS00073">
    <property type="entry name" value="ACYL_COA_DH_2"/>
    <property type="match status" value="1"/>
</dbReference>
<comment type="pathway">
    <text evidence="3">Lipid metabolism; mitochondrial fatty acid beta-oxidation.</text>
</comment>
<feature type="domain" description="Acyl-CoA dehydrogenase/oxidase C-terminal" evidence="32">
    <location>
        <begin position="289"/>
        <end position="435"/>
    </location>
</feature>
<evidence type="ECO:0000256" key="9">
    <source>
        <dbReference type="ARBA" id="ARBA00022630"/>
    </source>
</evidence>
<evidence type="ECO:0000256" key="3">
    <source>
        <dbReference type="ARBA" id="ARBA00005198"/>
    </source>
</evidence>
<comment type="catalytic activity">
    <reaction evidence="21">
        <text>oxidized [electron-transfer flavoprotein] + hexadecanoyl-CoA + H(+) = (2E)-hexadecenoyl-CoA + reduced [electron-transfer flavoprotein]</text>
        <dbReference type="Rhea" id="RHEA:43448"/>
        <dbReference type="Rhea" id="RHEA-COMP:10685"/>
        <dbReference type="Rhea" id="RHEA-COMP:10686"/>
        <dbReference type="ChEBI" id="CHEBI:15378"/>
        <dbReference type="ChEBI" id="CHEBI:57379"/>
        <dbReference type="ChEBI" id="CHEBI:57692"/>
        <dbReference type="ChEBI" id="CHEBI:58307"/>
        <dbReference type="ChEBI" id="CHEBI:61526"/>
    </reaction>
    <physiologicalReaction direction="left-to-right" evidence="21">
        <dbReference type="Rhea" id="RHEA:43449"/>
    </physiologicalReaction>
</comment>
<evidence type="ECO:0000256" key="22">
    <source>
        <dbReference type="ARBA" id="ARBA00048020"/>
    </source>
</evidence>
<comment type="function">
    <text evidence="17">Long-chain specific acyl-CoA dehydrogenase is one of the acyl-CoA dehydrogenases that catalyze the first step of mitochondrial fatty acid beta-oxidation, an aerobic process breaking down fatty acids into acetyl-CoA and allowing the production of energy from fats. The first step of fatty acid beta-oxidation consists in the removal of one hydrogen from C-2 and C-3 of the straight-chain fatty acyl-CoA thioester, resulting in the formation of trans-2-enoyl-CoA. Among the different mitochondrial acyl-CoA dehydrogenases, long-chain specific acyl-CoA dehydrogenase can act on saturated and unsaturated acyl-CoAs with 6 to 24 carbons with a preference for 8 to 18 carbons long primary chains.</text>
</comment>
<dbReference type="Pfam" id="PF02771">
    <property type="entry name" value="Acyl-CoA_dh_N"/>
    <property type="match status" value="1"/>
</dbReference>
<evidence type="ECO:0000256" key="24">
    <source>
        <dbReference type="ARBA" id="ARBA00048187"/>
    </source>
</evidence>
<comment type="caution">
    <text evidence="35">The sequence shown here is derived from an EMBL/GenBank/DDBJ whole genome shotgun (WGS) entry which is preliminary data.</text>
</comment>
<evidence type="ECO:0000256" key="5">
    <source>
        <dbReference type="ARBA" id="ARBA00011881"/>
    </source>
</evidence>
<dbReference type="InterPro" id="IPR009075">
    <property type="entry name" value="AcylCo_DH/oxidase_C"/>
</dbReference>
<evidence type="ECO:0000256" key="18">
    <source>
        <dbReference type="ARBA" id="ARBA00047434"/>
    </source>
</evidence>
<comment type="catalytic activity">
    <reaction evidence="23">
        <text>tetracosanoyl-CoA + oxidized [electron-transfer flavoprotein] + H(+) = (2E)-tetracosenoyl-CoA + reduced [electron-transfer flavoprotein]</text>
        <dbReference type="Rhea" id="RHEA:47232"/>
        <dbReference type="Rhea" id="RHEA-COMP:10685"/>
        <dbReference type="Rhea" id="RHEA-COMP:10686"/>
        <dbReference type="ChEBI" id="CHEBI:15378"/>
        <dbReference type="ChEBI" id="CHEBI:57692"/>
        <dbReference type="ChEBI" id="CHEBI:58307"/>
        <dbReference type="ChEBI" id="CHEBI:65052"/>
        <dbReference type="ChEBI" id="CHEBI:74693"/>
    </reaction>
    <physiologicalReaction direction="left-to-right" evidence="23">
        <dbReference type="Rhea" id="RHEA:47233"/>
    </physiologicalReaction>
</comment>
<comment type="cofactor">
    <cofactor evidence="1 31">
        <name>FAD</name>
        <dbReference type="ChEBI" id="CHEBI:57692"/>
    </cofactor>
</comment>
<dbReference type="PANTHER" id="PTHR48083">
    <property type="entry name" value="MEDIUM-CHAIN SPECIFIC ACYL-COA DEHYDROGENASE, MITOCHONDRIAL-RELATED"/>
    <property type="match status" value="1"/>
</dbReference>
<reference evidence="35 36" key="1">
    <citation type="journal article" date="2023" name="Sci. Data">
        <title>Genome assembly of the Korean intertidal mud-creeper Batillaria attramentaria.</title>
        <authorList>
            <person name="Patra A.K."/>
            <person name="Ho P.T."/>
            <person name="Jun S."/>
            <person name="Lee S.J."/>
            <person name="Kim Y."/>
            <person name="Won Y.J."/>
        </authorList>
    </citation>
    <scope>NUCLEOTIDE SEQUENCE [LARGE SCALE GENOMIC DNA]</scope>
    <source>
        <strain evidence="35">Wonlab-2016</strain>
    </source>
</reference>
<dbReference type="CDD" id="cd01160">
    <property type="entry name" value="LCAD"/>
    <property type="match status" value="1"/>
</dbReference>
<comment type="catalytic activity">
    <reaction evidence="27">
        <text>tetradecanoyl-CoA + oxidized [electron-transfer flavoprotein] + H(+) = (2E)-tetradecenoyl-CoA + reduced [electron-transfer flavoprotein]</text>
        <dbReference type="Rhea" id="RHEA:47316"/>
        <dbReference type="Rhea" id="RHEA-COMP:10685"/>
        <dbReference type="Rhea" id="RHEA-COMP:10686"/>
        <dbReference type="ChEBI" id="CHEBI:15378"/>
        <dbReference type="ChEBI" id="CHEBI:57385"/>
        <dbReference type="ChEBI" id="CHEBI:57692"/>
        <dbReference type="ChEBI" id="CHEBI:58307"/>
        <dbReference type="ChEBI" id="CHEBI:61405"/>
    </reaction>
    <physiologicalReaction direction="left-to-right" evidence="27">
        <dbReference type="Rhea" id="RHEA:47317"/>
    </physiologicalReaction>
</comment>
<comment type="catalytic activity">
    <reaction evidence="19">
        <text>decanoyl-CoA + oxidized [electron-transfer flavoprotein] + H(+) = (2E)-decenoyl-CoA + reduced [electron-transfer flavoprotein]</text>
        <dbReference type="Rhea" id="RHEA:48176"/>
        <dbReference type="Rhea" id="RHEA-COMP:10685"/>
        <dbReference type="Rhea" id="RHEA-COMP:10686"/>
        <dbReference type="ChEBI" id="CHEBI:15378"/>
        <dbReference type="ChEBI" id="CHEBI:57692"/>
        <dbReference type="ChEBI" id="CHEBI:58307"/>
        <dbReference type="ChEBI" id="CHEBI:61406"/>
        <dbReference type="ChEBI" id="CHEBI:61430"/>
    </reaction>
    <physiologicalReaction direction="left-to-right" evidence="19">
        <dbReference type="Rhea" id="RHEA:48177"/>
    </physiologicalReaction>
</comment>
<dbReference type="InterPro" id="IPR006091">
    <property type="entry name" value="Acyl-CoA_Oxase/DH_mid-dom"/>
</dbReference>
<keyword evidence="9 31" id="KW-0285">Flavoprotein</keyword>
<comment type="catalytic activity">
    <reaction evidence="25">
        <text>oxidized [electron-transfer flavoprotein] + (9Z)-octadecenoyl-CoA + H(+) = (2E,9Z)-octadecadienoyl-CoA + reduced [electron-transfer flavoprotein]</text>
        <dbReference type="Rhea" id="RHEA:47300"/>
        <dbReference type="Rhea" id="RHEA-COMP:10685"/>
        <dbReference type="Rhea" id="RHEA-COMP:10686"/>
        <dbReference type="ChEBI" id="CHEBI:15378"/>
        <dbReference type="ChEBI" id="CHEBI:57387"/>
        <dbReference type="ChEBI" id="CHEBI:57692"/>
        <dbReference type="ChEBI" id="CHEBI:58307"/>
        <dbReference type="ChEBI" id="CHEBI:77553"/>
    </reaction>
    <physiologicalReaction direction="left-to-right" evidence="25">
        <dbReference type="Rhea" id="RHEA:47301"/>
    </physiologicalReaction>
</comment>
<comment type="catalytic activity">
    <reaction evidence="18">
        <text>a long-chain 2,3-saturated fatty acyl-CoA + oxidized [electron-transfer flavoprotein] + H(+) = a long-chain (2E)-enoyl-CoA + reduced [electron-transfer flavoprotein]</text>
        <dbReference type="Rhea" id="RHEA:17721"/>
        <dbReference type="Rhea" id="RHEA-COMP:10685"/>
        <dbReference type="Rhea" id="RHEA-COMP:10686"/>
        <dbReference type="ChEBI" id="CHEBI:15378"/>
        <dbReference type="ChEBI" id="CHEBI:57692"/>
        <dbReference type="ChEBI" id="CHEBI:58307"/>
        <dbReference type="ChEBI" id="CHEBI:83721"/>
        <dbReference type="ChEBI" id="CHEBI:83727"/>
        <dbReference type="EC" id="1.3.8.8"/>
    </reaction>
    <physiologicalReaction direction="left-to-right" evidence="18">
        <dbReference type="Rhea" id="RHEA:17722"/>
    </physiologicalReaction>
</comment>
<dbReference type="InterPro" id="IPR009100">
    <property type="entry name" value="AcylCoA_DH/oxidase_NM_dom_sf"/>
</dbReference>
<dbReference type="InterPro" id="IPR034179">
    <property type="entry name" value="LCAD"/>
</dbReference>
<evidence type="ECO:0000256" key="27">
    <source>
        <dbReference type="ARBA" id="ARBA00049038"/>
    </source>
</evidence>
<keyword evidence="10 31" id="KW-0274">FAD</keyword>
<dbReference type="Gene3D" id="1.20.140.10">
    <property type="entry name" value="Butyryl-CoA Dehydrogenase, subunit A, domain 3"/>
    <property type="match status" value="1"/>
</dbReference>
<gene>
    <name evidence="35" type="ORF">BaRGS_00025149</name>
</gene>
<evidence type="ECO:0000256" key="1">
    <source>
        <dbReference type="ARBA" id="ARBA00001974"/>
    </source>
</evidence>
<evidence type="ECO:0000256" key="28">
    <source>
        <dbReference type="ARBA" id="ARBA00049140"/>
    </source>
</evidence>
<dbReference type="FunFam" id="1.20.140.10:FF:000020">
    <property type="entry name" value="Long-chain specific acyl-CoA dehydrogenase, mitochondrial"/>
    <property type="match status" value="1"/>
</dbReference>
<dbReference type="InterPro" id="IPR050741">
    <property type="entry name" value="Acyl-CoA_dehydrogenase"/>
</dbReference>
<evidence type="ECO:0000256" key="6">
    <source>
        <dbReference type="ARBA" id="ARBA00012040"/>
    </source>
</evidence>
<dbReference type="SUPFAM" id="SSF47203">
    <property type="entry name" value="Acyl-CoA dehydrogenase C-terminal domain-like"/>
    <property type="match status" value="1"/>
</dbReference>
<evidence type="ECO:0000256" key="16">
    <source>
        <dbReference type="ARBA" id="ARBA00023128"/>
    </source>
</evidence>
<dbReference type="InterPro" id="IPR046373">
    <property type="entry name" value="Acyl-CoA_Oxase/DH_mid-dom_sf"/>
</dbReference>
<accession>A0ABD0K909</accession>
<comment type="catalytic activity">
    <reaction evidence="20">
        <text>dodecanoyl-CoA + oxidized [electron-transfer flavoprotein] + H(+) = (2E)-dodecenoyl-CoA + reduced [electron-transfer flavoprotein]</text>
        <dbReference type="Rhea" id="RHEA:47296"/>
        <dbReference type="Rhea" id="RHEA-COMP:10685"/>
        <dbReference type="Rhea" id="RHEA-COMP:10686"/>
        <dbReference type="ChEBI" id="CHEBI:15378"/>
        <dbReference type="ChEBI" id="CHEBI:57330"/>
        <dbReference type="ChEBI" id="CHEBI:57375"/>
        <dbReference type="ChEBI" id="CHEBI:57692"/>
        <dbReference type="ChEBI" id="CHEBI:58307"/>
    </reaction>
    <physiologicalReaction direction="left-to-right" evidence="20">
        <dbReference type="Rhea" id="RHEA:47297"/>
    </physiologicalReaction>
</comment>
<keyword evidence="8" id="KW-0597">Phosphoprotein</keyword>
<dbReference type="GO" id="GO:0004466">
    <property type="term" value="F:long-chain fatty acyl-CoA dehydrogenase activity"/>
    <property type="evidence" value="ECO:0007669"/>
    <property type="project" value="UniProtKB-EC"/>
</dbReference>
<evidence type="ECO:0000256" key="20">
    <source>
        <dbReference type="ARBA" id="ARBA00047893"/>
    </source>
</evidence>
<dbReference type="PANTHER" id="PTHR48083:SF20">
    <property type="entry name" value="LONG-CHAIN SPECIFIC ACYL-COA DEHYDROGENASE, MITOCHONDRIAL"/>
    <property type="match status" value="1"/>
</dbReference>
<dbReference type="Pfam" id="PF00441">
    <property type="entry name" value="Acyl-CoA_dh_1"/>
    <property type="match status" value="1"/>
</dbReference>
<evidence type="ECO:0000256" key="4">
    <source>
        <dbReference type="ARBA" id="ARBA00009347"/>
    </source>
</evidence>
<protein>
    <recommendedName>
        <fullName evidence="7">Long-chain specific acyl-CoA dehydrogenase, mitochondrial</fullName>
        <ecNumber evidence="6">1.3.8.8</ecNumber>
    </recommendedName>
</protein>
<dbReference type="GO" id="GO:0006631">
    <property type="term" value="P:fatty acid metabolic process"/>
    <property type="evidence" value="ECO:0007669"/>
    <property type="project" value="UniProtKB-KW"/>
</dbReference>
<dbReference type="EC" id="1.3.8.8" evidence="6"/>
<dbReference type="InterPro" id="IPR036250">
    <property type="entry name" value="AcylCo_DH-like_C"/>
</dbReference>
<comment type="catalytic activity">
    <reaction evidence="26">
        <text>octanoyl-CoA + oxidized [electron-transfer flavoprotein] + H(+) = (2E)-octenoyl-CoA + reduced [electron-transfer flavoprotein]</text>
        <dbReference type="Rhea" id="RHEA:48180"/>
        <dbReference type="Rhea" id="RHEA-COMP:10685"/>
        <dbReference type="Rhea" id="RHEA-COMP:10686"/>
        <dbReference type="ChEBI" id="CHEBI:15378"/>
        <dbReference type="ChEBI" id="CHEBI:57386"/>
        <dbReference type="ChEBI" id="CHEBI:57692"/>
        <dbReference type="ChEBI" id="CHEBI:58307"/>
        <dbReference type="ChEBI" id="CHEBI:62242"/>
    </reaction>
    <physiologicalReaction direction="left-to-right" evidence="26">
        <dbReference type="Rhea" id="RHEA:48181"/>
    </physiologicalReaction>
</comment>
<comment type="subcellular location">
    <subcellularLocation>
        <location evidence="2">Mitochondrion matrix</location>
    </subcellularLocation>
</comment>
<keyword evidence="16" id="KW-0496">Mitochondrion</keyword>
<evidence type="ECO:0000256" key="2">
    <source>
        <dbReference type="ARBA" id="ARBA00004305"/>
    </source>
</evidence>
<dbReference type="PROSITE" id="PS00072">
    <property type="entry name" value="ACYL_COA_DH_1"/>
    <property type="match status" value="1"/>
</dbReference>
<evidence type="ECO:0000256" key="12">
    <source>
        <dbReference type="ARBA" id="ARBA00022946"/>
    </source>
</evidence>
<evidence type="ECO:0000256" key="13">
    <source>
        <dbReference type="ARBA" id="ARBA00022990"/>
    </source>
</evidence>
<dbReference type="AlphaFoldDB" id="A0ABD0K909"/>
<evidence type="ECO:0000259" key="33">
    <source>
        <dbReference type="Pfam" id="PF02770"/>
    </source>
</evidence>
<evidence type="ECO:0000313" key="36">
    <source>
        <dbReference type="Proteomes" id="UP001519460"/>
    </source>
</evidence>
<feature type="domain" description="Acyl-CoA dehydrogenase/oxidase N-terminal" evidence="34">
    <location>
        <begin position="65"/>
        <end position="175"/>
    </location>
</feature>
<evidence type="ECO:0000256" key="26">
    <source>
        <dbReference type="ARBA" id="ARBA00048877"/>
    </source>
</evidence>
<evidence type="ECO:0000256" key="11">
    <source>
        <dbReference type="ARBA" id="ARBA00022832"/>
    </source>
</evidence>
<evidence type="ECO:0000256" key="10">
    <source>
        <dbReference type="ARBA" id="ARBA00022827"/>
    </source>
</evidence>
<comment type="catalytic activity">
    <reaction evidence="30">
        <text>octadecanoyl-CoA + oxidized [electron-transfer flavoprotein] + H(+) = (2E)-octadecenoyl-CoA + reduced [electron-transfer flavoprotein]</text>
        <dbReference type="Rhea" id="RHEA:47240"/>
        <dbReference type="Rhea" id="RHEA-COMP:10685"/>
        <dbReference type="Rhea" id="RHEA-COMP:10686"/>
        <dbReference type="ChEBI" id="CHEBI:15378"/>
        <dbReference type="ChEBI" id="CHEBI:57394"/>
        <dbReference type="ChEBI" id="CHEBI:57692"/>
        <dbReference type="ChEBI" id="CHEBI:58307"/>
        <dbReference type="ChEBI" id="CHEBI:71412"/>
    </reaction>
    <physiologicalReaction direction="left-to-right" evidence="30">
        <dbReference type="Rhea" id="RHEA:47241"/>
    </physiologicalReaction>
</comment>
<dbReference type="FunFam" id="1.10.540.10:FF:000017">
    <property type="entry name" value="long-chain specific acyl-CoA dehydrogenase, mitochondrial"/>
    <property type="match status" value="1"/>
</dbReference>
<evidence type="ECO:0000256" key="29">
    <source>
        <dbReference type="ARBA" id="ARBA00049192"/>
    </source>
</evidence>
<dbReference type="SUPFAM" id="SSF56645">
    <property type="entry name" value="Acyl-CoA dehydrogenase NM domain-like"/>
    <property type="match status" value="1"/>
</dbReference>
<evidence type="ECO:0000256" key="14">
    <source>
        <dbReference type="ARBA" id="ARBA00023002"/>
    </source>
</evidence>
<dbReference type="Proteomes" id="UP001519460">
    <property type="component" value="Unassembled WGS sequence"/>
</dbReference>
<evidence type="ECO:0000259" key="32">
    <source>
        <dbReference type="Pfam" id="PF00441"/>
    </source>
</evidence>
<dbReference type="EMBL" id="JACVVK020000224">
    <property type="protein sequence ID" value="KAK7483596.1"/>
    <property type="molecule type" value="Genomic_DNA"/>
</dbReference>
<comment type="catalytic activity">
    <reaction evidence="22">
        <text>docosanoyl-CoA + oxidized [electron-transfer flavoprotein] + H(+) = (2E)-docosenoyl-CoA + reduced [electron-transfer flavoprotein]</text>
        <dbReference type="Rhea" id="RHEA:47228"/>
        <dbReference type="Rhea" id="RHEA-COMP:10685"/>
        <dbReference type="Rhea" id="RHEA-COMP:10686"/>
        <dbReference type="ChEBI" id="CHEBI:15378"/>
        <dbReference type="ChEBI" id="CHEBI:57692"/>
        <dbReference type="ChEBI" id="CHEBI:58307"/>
        <dbReference type="ChEBI" id="CHEBI:65059"/>
        <dbReference type="ChEBI" id="CHEBI:74692"/>
    </reaction>
    <physiologicalReaction direction="left-to-right" evidence="22">
        <dbReference type="Rhea" id="RHEA:47229"/>
    </physiologicalReaction>
</comment>
<comment type="catalytic activity">
    <reaction evidence="24">
        <text>(5Z)-tetradecenoyl-CoA + oxidized [electron-transfer flavoprotein] + H(+) = (2E,5Z)-tetradecadienoyl-CoA + reduced [electron-transfer flavoprotein]</text>
        <dbReference type="Rhea" id="RHEA:47448"/>
        <dbReference type="Rhea" id="RHEA-COMP:10685"/>
        <dbReference type="Rhea" id="RHEA-COMP:10686"/>
        <dbReference type="ChEBI" id="CHEBI:15378"/>
        <dbReference type="ChEBI" id="CHEBI:57692"/>
        <dbReference type="ChEBI" id="CHEBI:58307"/>
        <dbReference type="ChEBI" id="CHEBI:84650"/>
        <dbReference type="ChEBI" id="CHEBI:87701"/>
    </reaction>
    <physiologicalReaction direction="left-to-right" evidence="24">
        <dbReference type="Rhea" id="RHEA:47449"/>
    </physiologicalReaction>
</comment>
<dbReference type="Gene3D" id="1.10.540.10">
    <property type="entry name" value="Acyl-CoA dehydrogenase/oxidase, N-terminal domain"/>
    <property type="match status" value="1"/>
</dbReference>
<evidence type="ECO:0000256" key="17">
    <source>
        <dbReference type="ARBA" id="ARBA00045155"/>
    </source>
</evidence>
<comment type="subunit">
    <text evidence="5">Homotetramer.</text>
</comment>
<dbReference type="Gene3D" id="2.40.110.10">
    <property type="entry name" value="Butyryl-CoA Dehydrogenase, subunit A, domain 2"/>
    <property type="match status" value="1"/>
</dbReference>
<evidence type="ECO:0000256" key="23">
    <source>
        <dbReference type="ARBA" id="ARBA00048086"/>
    </source>
</evidence>
<comment type="similarity">
    <text evidence="4 31">Belongs to the acyl-CoA dehydrogenase family.</text>
</comment>
<comment type="catalytic activity">
    <reaction evidence="28">
        <text>eicosanoyl-CoA + oxidized [electron-transfer flavoprotein] + H(+) = (2E)-eicosenoyl-CoA + reduced [electron-transfer flavoprotein]</text>
        <dbReference type="Rhea" id="RHEA:47236"/>
        <dbReference type="Rhea" id="RHEA-COMP:10685"/>
        <dbReference type="Rhea" id="RHEA-COMP:10686"/>
        <dbReference type="ChEBI" id="CHEBI:15378"/>
        <dbReference type="ChEBI" id="CHEBI:57380"/>
        <dbReference type="ChEBI" id="CHEBI:57692"/>
        <dbReference type="ChEBI" id="CHEBI:58307"/>
        <dbReference type="ChEBI" id="CHEBI:74691"/>
    </reaction>
    <physiologicalReaction direction="left-to-right" evidence="28">
        <dbReference type="Rhea" id="RHEA:47237"/>
    </physiologicalReaction>
</comment>